<dbReference type="SUPFAM" id="SSF103481">
    <property type="entry name" value="Multidrug resistance efflux transporter EmrE"/>
    <property type="match status" value="2"/>
</dbReference>
<evidence type="ECO:0000256" key="5">
    <source>
        <dbReference type="ARBA" id="ARBA00023136"/>
    </source>
</evidence>
<evidence type="ECO:0000256" key="1">
    <source>
        <dbReference type="ARBA" id="ARBA00004141"/>
    </source>
</evidence>
<dbReference type="InterPro" id="IPR050638">
    <property type="entry name" value="AA-Vitamin_Transporters"/>
</dbReference>
<keyword evidence="5 6" id="KW-0472">Membrane</keyword>
<evidence type="ECO:0000256" key="3">
    <source>
        <dbReference type="ARBA" id="ARBA00022692"/>
    </source>
</evidence>
<feature type="domain" description="EamA" evidence="7">
    <location>
        <begin position="151"/>
        <end position="286"/>
    </location>
</feature>
<name>A0A7Y2EB41_UNCEI</name>
<keyword evidence="3 6" id="KW-0812">Transmembrane</keyword>
<dbReference type="InterPro" id="IPR037185">
    <property type="entry name" value="EmrE-like"/>
</dbReference>
<dbReference type="InterPro" id="IPR000620">
    <property type="entry name" value="EamA_dom"/>
</dbReference>
<dbReference type="PANTHER" id="PTHR32322:SF2">
    <property type="entry name" value="EAMA DOMAIN-CONTAINING PROTEIN"/>
    <property type="match status" value="1"/>
</dbReference>
<dbReference type="Gene3D" id="1.10.3730.20">
    <property type="match status" value="2"/>
</dbReference>
<feature type="transmembrane region" description="Helical" evidence="6">
    <location>
        <begin position="33"/>
        <end position="54"/>
    </location>
</feature>
<comment type="similarity">
    <text evidence="2">Belongs to the EamA transporter family.</text>
</comment>
<dbReference type="AlphaFoldDB" id="A0A7Y2EB41"/>
<evidence type="ECO:0000313" key="8">
    <source>
        <dbReference type="EMBL" id="NNF08564.1"/>
    </source>
</evidence>
<dbReference type="Pfam" id="PF00892">
    <property type="entry name" value="EamA"/>
    <property type="match status" value="2"/>
</dbReference>
<comment type="subcellular location">
    <subcellularLocation>
        <location evidence="1">Membrane</location>
        <topology evidence="1">Multi-pass membrane protein</topology>
    </subcellularLocation>
</comment>
<comment type="caution">
    <text evidence="8">The sequence shown here is derived from an EMBL/GenBank/DDBJ whole genome shotgun (WGS) entry which is preliminary data.</text>
</comment>
<dbReference type="GO" id="GO:0016020">
    <property type="term" value="C:membrane"/>
    <property type="evidence" value="ECO:0007669"/>
    <property type="project" value="UniProtKB-SubCell"/>
</dbReference>
<feature type="transmembrane region" description="Helical" evidence="6">
    <location>
        <begin position="154"/>
        <end position="170"/>
    </location>
</feature>
<keyword evidence="4 6" id="KW-1133">Transmembrane helix</keyword>
<evidence type="ECO:0000256" key="4">
    <source>
        <dbReference type="ARBA" id="ARBA00022989"/>
    </source>
</evidence>
<feature type="transmembrane region" description="Helical" evidence="6">
    <location>
        <begin position="122"/>
        <end position="142"/>
    </location>
</feature>
<protein>
    <submittedName>
        <fullName evidence="8">DMT family transporter</fullName>
    </submittedName>
</protein>
<proteinExistence type="inferred from homology"/>
<accession>A0A7Y2EB41</accession>
<feature type="transmembrane region" description="Helical" evidence="6">
    <location>
        <begin position="218"/>
        <end position="236"/>
    </location>
</feature>
<feature type="transmembrane region" description="Helical" evidence="6">
    <location>
        <begin position="177"/>
        <end position="198"/>
    </location>
</feature>
<sequence>MLALARLALLVQTLIAAGTFLVAKDASLRFGSLPLVWFRITLSAVLMGAAYTLYARKLPPFSKSEWFRVALLGVLGTTLNQGLFIYGIRQTEPLHGALIYAFTPVVVLAGSMIWLGERLHALKFFGVVLAIGGVILVLTAQGLNLAEGPLRGDLFIFGAVIAWSAFTLLGKRIIQKYGVFPVLSWAFVFGALSVLPAAPFLLKNFDWQAPGLTGWLELSYLSAITSGIAFTLWYWALKTLEASEVAVFTNLQAPMTALLSWLIFSQVPSLQVVGGGLLVILGVTLTQIRKIARANQLPKRA</sequence>
<feature type="transmembrane region" description="Helical" evidence="6">
    <location>
        <begin position="66"/>
        <end position="88"/>
    </location>
</feature>
<evidence type="ECO:0000256" key="6">
    <source>
        <dbReference type="SAM" id="Phobius"/>
    </source>
</evidence>
<gene>
    <name evidence="8" type="ORF">HKN21_17515</name>
</gene>
<dbReference type="EMBL" id="JABDJR010000701">
    <property type="protein sequence ID" value="NNF08564.1"/>
    <property type="molecule type" value="Genomic_DNA"/>
</dbReference>
<evidence type="ECO:0000259" key="7">
    <source>
        <dbReference type="Pfam" id="PF00892"/>
    </source>
</evidence>
<feature type="transmembrane region" description="Helical" evidence="6">
    <location>
        <begin position="94"/>
        <end position="115"/>
    </location>
</feature>
<dbReference type="PANTHER" id="PTHR32322">
    <property type="entry name" value="INNER MEMBRANE TRANSPORTER"/>
    <property type="match status" value="1"/>
</dbReference>
<organism evidence="8 9">
    <name type="scientific">Eiseniibacteriota bacterium</name>
    <dbReference type="NCBI Taxonomy" id="2212470"/>
    <lineage>
        <taxon>Bacteria</taxon>
        <taxon>Candidatus Eiseniibacteriota</taxon>
    </lineage>
</organism>
<reference evidence="8 9" key="1">
    <citation type="submission" date="2020-03" db="EMBL/GenBank/DDBJ databases">
        <title>Metabolic flexibility allows generalist bacteria to become dominant in a frequently disturbed ecosystem.</title>
        <authorList>
            <person name="Chen Y.-J."/>
            <person name="Leung P.M."/>
            <person name="Bay S.K."/>
            <person name="Hugenholtz P."/>
            <person name="Kessler A.J."/>
            <person name="Shelley G."/>
            <person name="Waite D.W."/>
            <person name="Cook P.L."/>
            <person name="Greening C."/>
        </authorList>
    </citation>
    <scope>NUCLEOTIDE SEQUENCE [LARGE SCALE GENOMIC DNA]</scope>
    <source>
        <strain evidence="8">SS_bin_28</strain>
    </source>
</reference>
<feature type="domain" description="EamA" evidence="7">
    <location>
        <begin position="7"/>
        <end position="138"/>
    </location>
</feature>
<dbReference type="Proteomes" id="UP000547674">
    <property type="component" value="Unassembled WGS sequence"/>
</dbReference>
<evidence type="ECO:0000256" key="2">
    <source>
        <dbReference type="ARBA" id="ARBA00007362"/>
    </source>
</evidence>
<evidence type="ECO:0000313" key="9">
    <source>
        <dbReference type="Proteomes" id="UP000547674"/>
    </source>
</evidence>